<dbReference type="Gene3D" id="1.10.132.70">
    <property type="match status" value="1"/>
</dbReference>
<evidence type="ECO:0000256" key="8">
    <source>
        <dbReference type="ARBA" id="ARBA00022842"/>
    </source>
</evidence>
<comment type="subcellular location">
    <subcellularLocation>
        <location evidence="13">Nucleus</location>
    </subcellularLocation>
    <subcellularLocation>
        <location evidence="13">Chromosome</location>
        <location evidence="13">Telomere</location>
    </subcellularLocation>
</comment>
<comment type="catalytic activity">
    <reaction evidence="12 13">
        <text>DNA(n) + a 2'-deoxyribonucleoside 5'-triphosphate = DNA(n+1) + diphosphate</text>
        <dbReference type="Rhea" id="RHEA:22508"/>
        <dbReference type="Rhea" id="RHEA-COMP:17339"/>
        <dbReference type="Rhea" id="RHEA-COMP:17340"/>
        <dbReference type="ChEBI" id="CHEBI:33019"/>
        <dbReference type="ChEBI" id="CHEBI:61560"/>
        <dbReference type="ChEBI" id="CHEBI:173112"/>
        <dbReference type="EC" id="2.7.7.49"/>
    </reaction>
</comment>
<feature type="compositionally biased region" description="Basic and acidic residues" evidence="14">
    <location>
        <begin position="723"/>
        <end position="733"/>
    </location>
</feature>
<keyword evidence="6 13" id="KW-0548">Nucleotidyltransferase</keyword>
<organism evidence="16 17">
    <name type="scientific">Bodo saltans</name>
    <name type="common">Flagellated protozoan</name>
    <dbReference type="NCBI Taxonomy" id="75058"/>
    <lineage>
        <taxon>Eukaryota</taxon>
        <taxon>Discoba</taxon>
        <taxon>Euglenozoa</taxon>
        <taxon>Kinetoplastea</taxon>
        <taxon>Metakinetoplastina</taxon>
        <taxon>Eubodonida</taxon>
        <taxon>Bodonidae</taxon>
        <taxon>Bodo</taxon>
    </lineage>
</organism>
<comment type="function">
    <text evidence="13">Telomerase is a ribonucleoprotein enzyme essential for the replication of chromosome termini in most eukaryotes. It elongates telomeres. It is a reverse transcriptase that adds simple sequence repeats to chromosome ends by copying a template sequence within the RNA component of the enzyme.</text>
</comment>
<keyword evidence="17" id="KW-1185">Reference proteome</keyword>
<dbReference type="PANTHER" id="PTHR12066">
    <property type="entry name" value="TELOMERASE REVERSE TRANSCRIPTASE"/>
    <property type="match status" value="1"/>
</dbReference>
<dbReference type="GO" id="GO:0000781">
    <property type="term" value="C:chromosome, telomeric region"/>
    <property type="evidence" value="ECO:0007669"/>
    <property type="project" value="UniProtKB-SubCell"/>
</dbReference>
<dbReference type="GO" id="GO:0042162">
    <property type="term" value="F:telomeric DNA binding"/>
    <property type="evidence" value="ECO:0007669"/>
    <property type="project" value="TreeGrafter"/>
</dbReference>
<dbReference type="PANTHER" id="PTHR12066:SF0">
    <property type="entry name" value="TELOMERASE REVERSE TRANSCRIPTASE"/>
    <property type="match status" value="1"/>
</dbReference>
<evidence type="ECO:0000259" key="15">
    <source>
        <dbReference type="PROSITE" id="PS50878"/>
    </source>
</evidence>
<keyword evidence="10 13" id="KW-0695">RNA-directed DNA polymerase</keyword>
<comment type="similarity">
    <text evidence="1 13">Belongs to the reverse transcriptase family. Telomerase subfamily.</text>
</comment>
<evidence type="ECO:0000256" key="2">
    <source>
        <dbReference type="ARBA" id="ARBA00012493"/>
    </source>
</evidence>
<feature type="domain" description="Reverse transcriptase" evidence="15">
    <location>
        <begin position="844"/>
        <end position="1307"/>
    </location>
</feature>
<feature type="compositionally biased region" description="Polar residues" evidence="14">
    <location>
        <begin position="431"/>
        <end position="443"/>
    </location>
</feature>
<proteinExistence type="inferred from homology"/>
<dbReference type="PRINTS" id="PR01365">
    <property type="entry name" value="TELOMERASERT"/>
</dbReference>
<protein>
    <recommendedName>
        <fullName evidence="3 13">Telomerase reverse transcriptase</fullName>
        <ecNumber evidence="2 13">2.7.7.49</ecNumber>
    </recommendedName>
    <alternativeName>
        <fullName evidence="13">Telomerase catalytic subunit</fullName>
    </alternativeName>
</protein>
<dbReference type="GO" id="GO:0070034">
    <property type="term" value="F:telomerase RNA binding"/>
    <property type="evidence" value="ECO:0007669"/>
    <property type="project" value="TreeGrafter"/>
</dbReference>
<dbReference type="GO" id="GO:0007004">
    <property type="term" value="P:telomere maintenance via telomerase"/>
    <property type="evidence" value="ECO:0007669"/>
    <property type="project" value="TreeGrafter"/>
</dbReference>
<evidence type="ECO:0000256" key="13">
    <source>
        <dbReference type="RuleBase" id="RU365061"/>
    </source>
</evidence>
<feature type="region of interest" description="Disordered" evidence="14">
    <location>
        <begin position="426"/>
        <end position="452"/>
    </location>
</feature>
<evidence type="ECO:0000256" key="4">
    <source>
        <dbReference type="ARBA" id="ARBA00022454"/>
    </source>
</evidence>
<dbReference type="EMBL" id="CYKH01001929">
    <property type="protein sequence ID" value="CUG91476.1"/>
    <property type="molecule type" value="Genomic_DNA"/>
</dbReference>
<feature type="compositionally biased region" description="Basic and acidic residues" evidence="14">
    <location>
        <begin position="1146"/>
        <end position="1155"/>
    </location>
</feature>
<feature type="region of interest" description="Disordered" evidence="14">
    <location>
        <begin position="163"/>
        <end position="188"/>
    </location>
</feature>
<evidence type="ECO:0000256" key="11">
    <source>
        <dbReference type="ARBA" id="ARBA00023242"/>
    </source>
</evidence>
<dbReference type="InterPro" id="IPR021891">
    <property type="entry name" value="Telomerase_RBD"/>
</dbReference>
<reference evidence="17" key="1">
    <citation type="submission" date="2015-09" db="EMBL/GenBank/DDBJ databases">
        <authorList>
            <consortium name="Pathogen Informatics"/>
        </authorList>
    </citation>
    <scope>NUCLEOTIDE SEQUENCE [LARGE SCALE GENOMIC DNA]</scope>
    <source>
        <strain evidence="17">Lake Konstanz</strain>
    </source>
</reference>
<evidence type="ECO:0000256" key="9">
    <source>
        <dbReference type="ARBA" id="ARBA00022895"/>
    </source>
</evidence>
<dbReference type="InterPro" id="IPR000477">
    <property type="entry name" value="RT_dom"/>
</dbReference>
<evidence type="ECO:0000313" key="17">
    <source>
        <dbReference type="Proteomes" id="UP000051952"/>
    </source>
</evidence>
<evidence type="ECO:0000256" key="12">
    <source>
        <dbReference type="ARBA" id="ARBA00048173"/>
    </source>
</evidence>
<dbReference type="VEuPathDB" id="TriTrypDB:BSAL_32280"/>
<keyword evidence="8 13" id="KW-0460">Magnesium</keyword>
<dbReference type="GO" id="GO:0046872">
    <property type="term" value="F:metal ion binding"/>
    <property type="evidence" value="ECO:0007669"/>
    <property type="project" value="UniProtKB-KW"/>
</dbReference>
<feature type="region of interest" description="Disordered" evidence="14">
    <location>
        <begin position="1136"/>
        <end position="1161"/>
    </location>
</feature>
<sequence>MPCTLPLIDGYHEPTPLREFLRRYFALHVVALRLSTDIAQPNIINSNNNNIATMQLSQRASLSLPPTAFSTFVYVAIGAPPPPTINPSTALSRPVVQVASMAAGHHVLSKRCLAHPSWEILFHALGAQGAGFVLAHCALVVQFAPGEGGLQILGRSLCLVACSSTSDSPAGQRSGRDKRTRSSMMFPSWDSPTIGKRRRLEMTSARVEQNNSGGRRRSLAAVLGSQNVSRLPLLFMHQRFWTNRTIDLASNVQPRRSQLGGVELSCALQFMKTVIDAAQELRAARRAREGSSPEQHTHISLMNDLIDHTRSQLLGHNCAILKQLFPVTLGAGSTTIAPHRQQPPSHPTKLMILLAEVASQLLAQTALANTTGASILAGGAHTRTMPTQGEPKRTAPIHLRASASVAVVTKYLRRVLGAFRWSGSGAGGDTLANNGKDGSNNDAAASPPPTSRVGSFWDQSIIVPHRRSCSGSRSLAAKVAPSTTTAAVVQLGTPSHTQRKKKTTGASILAGGAHTRTMPTQGEPKRTAPIHLRASASVAVVTKYLRRVLGAFRWSGSGGGDTFANSGRDGSNNDAAAIPPPTWPGSSFWDQSIMMPHRRCSGPPRRLAAKVAPSTTTAAVVHLDTPSHTHRCQRRKKPKNFAQRMKWKSMKPNIINNEVTTSTNNNHHNNGWTTLDALLITIGQWLRFGKRGTFPLHLFMDRVHVNSVPWLAASRCGVGLTQHNEEQRRRGSDEASETQQRRSNKNNIHQILRGKFQQRLWMEVCKLLVEGPIMYLLCTSFRVTWSPKAPSALLFYHSRLFHEWEKLELSRVVATAAGAHNGSHNKNKNPPQQPNAATAATHDEPLPASSSSPSPLPMHLVPVTAKRHVWRRGRGSPLHCMQQLYSFHHLLPDGKKLRPVATIRYGTVDVLQTFARRWQRRRGREEAKMATTASAGVAAVVQPQRTCCKKLPAPPISHKLLPPNRAILRDCLAVLSFGVDERRRNLGQCVVSHRGHDEEYMVWREFVAACCSRRRSGRQQCAAKCDNTLPPLASTPIFVVRGDASRCFDRLPQDKLVSAVHSLMPHSVYHRLCLDAIAPVTSSIYGSSTLQTEDVAVHERVMMKRVWSTIVSDHDFQRGVLCKIPPRWIVTEAGASPLRDRHHHQPRNDDDHNDAIETGGSTSGFASESLNGAYLRQVLIQHVERHYAVACGRLYEQHNGITQGSAVATLLCDALLTDSVDQCLAGVLEQYDASSTLLRRVDDVLIATTSSHASAACDAAVRSGWLVEAGYIRNPEKSHAAATAAAAAADCHEEKEATTTTWCGLSWNLQSLEFSIDWTRLLGTNSLHSCRLRPSIRPRTECNVILTALRVVGVLQIRSPLTVFCAILNSKPRVLQTVGEVCRVFAESLVSTCVASLPFLRLHVRCLLRPLAVALSAMRRHCRKRDEELKQRKSYSACSAEEFDAILWLTFLHAWQERRRRQPSAKAAARSVTVGEGGAHPDDERHGQNRSTAAALDRQTKVLIFWKRMTSLLKLKSAAALSRLSSDDARRMVIDSVRAARKSVSGS</sequence>
<evidence type="ECO:0000256" key="10">
    <source>
        <dbReference type="ARBA" id="ARBA00022918"/>
    </source>
</evidence>
<dbReference type="Proteomes" id="UP000051952">
    <property type="component" value="Unassembled WGS sequence"/>
</dbReference>
<evidence type="ECO:0000256" key="1">
    <source>
        <dbReference type="ARBA" id="ARBA00008001"/>
    </source>
</evidence>
<feature type="region of interest" description="Disordered" evidence="14">
    <location>
        <begin position="1463"/>
        <end position="1493"/>
    </location>
</feature>
<dbReference type="OrthoDB" id="289721at2759"/>
<dbReference type="EC" id="2.7.7.49" evidence="2 13"/>
<keyword evidence="5 13" id="KW-0808">Transferase</keyword>
<evidence type="ECO:0000256" key="6">
    <source>
        <dbReference type="ARBA" id="ARBA00022695"/>
    </source>
</evidence>
<feature type="region of interest" description="Disordered" evidence="14">
    <location>
        <begin position="819"/>
        <end position="858"/>
    </location>
</feature>
<evidence type="ECO:0000256" key="3">
    <source>
        <dbReference type="ARBA" id="ARBA00016182"/>
    </source>
</evidence>
<dbReference type="InterPro" id="IPR003545">
    <property type="entry name" value="Telomerase_RT"/>
</dbReference>
<dbReference type="PROSITE" id="PS50878">
    <property type="entry name" value="RT_POL"/>
    <property type="match status" value="1"/>
</dbReference>
<dbReference type="GO" id="GO:0000333">
    <property type="term" value="C:telomerase catalytic core complex"/>
    <property type="evidence" value="ECO:0007669"/>
    <property type="project" value="TreeGrafter"/>
</dbReference>
<feature type="region of interest" description="Disordered" evidence="14">
    <location>
        <begin position="722"/>
        <end position="746"/>
    </location>
</feature>
<evidence type="ECO:0000256" key="5">
    <source>
        <dbReference type="ARBA" id="ARBA00022679"/>
    </source>
</evidence>
<evidence type="ECO:0000313" key="16">
    <source>
        <dbReference type="EMBL" id="CUG91476.1"/>
    </source>
</evidence>
<evidence type="ECO:0000256" key="7">
    <source>
        <dbReference type="ARBA" id="ARBA00022723"/>
    </source>
</evidence>
<accession>A0A0S4JIY5</accession>
<keyword evidence="11 13" id="KW-0539">Nucleus</keyword>
<name>A0A0S4JIY5_BODSA</name>
<keyword evidence="9 13" id="KW-0779">Telomere</keyword>
<feature type="compositionally biased region" description="Low complexity" evidence="14">
    <location>
        <begin position="828"/>
        <end position="853"/>
    </location>
</feature>
<keyword evidence="4 13" id="KW-0158">Chromosome</keyword>
<keyword evidence="7 13" id="KW-0479">Metal-binding</keyword>
<dbReference type="GO" id="GO:0003720">
    <property type="term" value="F:telomerase activity"/>
    <property type="evidence" value="ECO:0007669"/>
    <property type="project" value="InterPro"/>
</dbReference>
<gene>
    <name evidence="16" type="ORF">BSAL_32280</name>
</gene>
<evidence type="ECO:0000256" key="14">
    <source>
        <dbReference type="SAM" id="MobiDB-lite"/>
    </source>
</evidence>
<dbReference type="Pfam" id="PF12009">
    <property type="entry name" value="Telomerase_RBD"/>
    <property type="match status" value="1"/>
</dbReference>